<reference evidence="2" key="1">
    <citation type="submission" date="2015-04" db="EMBL/GenBank/DDBJ databases">
        <title>Physiological reanalysis, assessment of diazotrophy, and genome sequences of multiple isolates of Streptomyces thermoautotrophicus.</title>
        <authorList>
            <person name="MacKellar D.C."/>
            <person name="Lieber L."/>
            <person name="Norman J."/>
            <person name="Bolger A."/>
            <person name="Tobin C."/>
            <person name="Murray J.W."/>
            <person name="Chang R."/>
            <person name="Ford T."/>
            <person name="Nguyen P.Q."/>
            <person name="Woodward J."/>
            <person name="Permingeat H."/>
            <person name="Joshi N.S."/>
            <person name="Silver P.A."/>
            <person name="Usadel B."/>
            <person name="Rutherford A.W."/>
            <person name="Friesen M."/>
            <person name="Prell J."/>
        </authorList>
    </citation>
    <scope>NUCLEOTIDE SEQUENCE [LARGE SCALE GENOMIC DNA]</scope>
    <source>
        <strain evidence="2">H1</strain>
    </source>
</reference>
<name>A0A132MTI6_9ACTN</name>
<comment type="caution">
    <text evidence="1">The sequence shown here is derived from an EMBL/GenBank/DDBJ whole genome shotgun (WGS) entry which is preliminary data.</text>
</comment>
<dbReference type="PATRIC" id="fig|1469144.10.peg.1862"/>
<dbReference type="Proteomes" id="UP000070188">
    <property type="component" value="Unassembled WGS sequence"/>
</dbReference>
<evidence type="ECO:0000313" key="1">
    <source>
        <dbReference type="EMBL" id="KWX00692.1"/>
    </source>
</evidence>
<sequence>MAPRFSRESEHLHEALQTLRSRLDAAGAAWGDDEQGAQFAAQYEPNRHNIEQGVQTLVEGLQSIDKALRVMADNYMRADEAATIRER</sequence>
<proteinExistence type="predicted"/>
<dbReference type="SUPFAM" id="SSF140453">
    <property type="entry name" value="EsxAB dimer-like"/>
    <property type="match status" value="1"/>
</dbReference>
<dbReference type="InterPro" id="IPR010310">
    <property type="entry name" value="T7SS_ESAT-6-like"/>
</dbReference>
<dbReference type="InterPro" id="IPR036689">
    <property type="entry name" value="ESAT-6-like_sf"/>
</dbReference>
<evidence type="ECO:0008006" key="3">
    <source>
        <dbReference type="Google" id="ProtNLM"/>
    </source>
</evidence>
<protein>
    <recommendedName>
        <fullName evidence="3">ESAT-6-like protein</fullName>
    </recommendedName>
</protein>
<organism evidence="1 2">
    <name type="scientific">Carbonactinospora thermoautotrophica</name>
    <dbReference type="NCBI Taxonomy" id="1469144"/>
    <lineage>
        <taxon>Bacteria</taxon>
        <taxon>Bacillati</taxon>
        <taxon>Actinomycetota</taxon>
        <taxon>Actinomycetes</taxon>
        <taxon>Kitasatosporales</taxon>
        <taxon>Carbonactinosporaceae</taxon>
        <taxon>Carbonactinospora</taxon>
    </lineage>
</organism>
<dbReference type="Gene3D" id="1.10.287.1060">
    <property type="entry name" value="ESAT-6-like"/>
    <property type="match status" value="1"/>
</dbReference>
<dbReference type="AlphaFoldDB" id="A0A132MTI6"/>
<dbReference type="Pfam" id="PF06013">
    <property type="entry name" value="WXG100"/>
    <property type="match status" value="1"/>
</dbReference>
<dbReference type="STRING" id="1469144.LI90_1715"/>
<keyword evidence="2" id="KW-1185">Reference proteome</keyword>
<gene>
    <name evidence="1" type="ORF">LI90_1715</name>
</gene>
<evidence type="ECO:0000313" key="2">
    <source>
        <dbReference type="Proteomes" id="UP000070188"/>
    </source>
</evidence>
<accession>A0A132MTI6</accession>
<dbReference type="EMBL" id="LAXD01000001">
    <property type="protein sequence ID" value="KWX00692.1"/>
    <property type="molecule type" value="Genomic_DNA"/>
</dbReference>